<accession>A0AA96EUV4</accession>
<dbReference type="Proteomes" id="UP001304515">
    <property type="component" value="Chromosome"/>
</dbReference>
<evidence type="ECO:0000313" key="3">
    <source>
        <dbReference type="EMBL" id="WNM22268.1"/>
    </source>
</evidence>
<accession>A0AA96F3C5</accession>
<keyword evidence="4" id="KW-1185">Reference proteome</keyword>
<reference evidence="2 4" key="1">
    <citation type="submission" date="2023-09" db="EMBL/GenBank/DDBJ databases">
        <title>Flavobacterium sp. a novel bacteria isolate from Pepper rhizosphere.</title>
        <authorList>
            <person name="Peng Y."/>
            <person name="Lee J."/>
        </authorList>
    </citation>
    <scope>NUCLEOTIDE SEQUENCE</scope>
    <source>
        <strain evidence="2">PMR2A8</strain>
        <strain evidence="3 4">PMTSA4</strain>
    </source>
</reference>
<dbReference type="InterPro" id="IPR025566">
    <property type="entry name" value="DUF4331"/>
</dbReference>
<evidence type="ECO:0000313" key="2">
    <source>
        <dbReference type="EMBL" id="WNM18217.1"/>
    </source>
</evidence>
<dbReference type="EMBL" id="CP134878">
    <property type="protein sequence ID" value="WNM18217.1"/>
    <property type="molecule type" value="Genomic_DNA"/>
</dbReference>
<proteinExistence type="predicted"/>
<feature type="signal peptide" evidence="1">
    <location>
        <begin position="1"/>
        <end position="22"/>
    </location>
</feature>
<dbReference type="KEGG" id="fcj:RN605_02640"/>
<dbReference type="Pfam" id="PF14224">
    <property type="entry name" value="DUF4331"/>
    <property type="match status" value="2"/>
</dbReference>
<name>A0AA96EUV4_9FLAO</name>
<feature type="chain" id="PRO_5044705120" evidence="1">
    <location>
        <begin position="23"/>
        <end position="216"/>
    </location>
</feature>
<sequence length="216" mass="22702">MKKTKIYLAISLVAISGLVFLAADHIDAPAVTGNASDITDVYAFQGQNTSNMVFVVNTQGLLSPSSTAAASFDENVLTEINIDNNGDNVEDLVIQAIRKGNKMYFFGPVAPGTTGTTSTIKTNAAAGNVKISQYGQPATISSQNGMTFFAGPRDDPFFFDLGQYSAILAGTAGGFNNPGTDTFAGTNVLSIVVEVPKSTLGNESSLNVWAETKRKQ</sequence>
<dbReference type="AlphaFoldDB" id="A0AA96EUV4"/>
<dbReference type="EMBL" id="CP134890">
    <property type="protein sequence ID" value="WNM22268.1"/>
    <property type="molecule type" value="Genomic_DNA"/>
</dbReference>
<evidence type="ECO:0000256" key="1">
    <source>
        <dbReference type="SAM" id="SignalP"/>
    </source>
</evidence>
<organism evidence="2">
    <name type="scientific">Flavobacterium capsici</name>
    <dbReference type="NCBI Taxonomy" id="3075618"/>
    <lineage>
        <taxon>Bacteria</taxon>
        <taxon>Pseudomonadati</taxon>
        <taxon>Bacteroidota</taxon>
        <taxon>Flavobacteriia</taxon>
        <taxon>Flavobacteriales</taxon>
        <taxon>Flavobacteriaceae</taxon>
        <taxon>Flavobacterium</taxon>
    </lineage>
</organism>
<gene>
    <name evidence="3" type="ORF">RN605_02640</name>
    <name evidence="2" type="ORF">RN608_09340</name>
</gene>
<evidence type="ECO:0000313" key="4">
    <source>
        <dbReference type="Proteomes" id="UP001304515"/>
    </source>
</evidence>
<protein>
    <submittedName>
        <fullName evidence="2">DUF4331 family protein</fullName>
    </submittedName>
</protein>
<keyword evidence="1" id="KW-0732">Signal</keyword>